<gene>
    <name evidence="3" type="ORF">KIW84_032840</name>
</gene>
<keyword evidence="1" id="KW-0067">ATP-binding</keyword>
<feature type="domain" description="Arginyl-tRNA synthetase catalytic core" evidence="2">
    <location>
        <begin position="39"/>
        <end position="99"/>
    </location>
</feature>
<dbReference type="PANTHER" id="PTHR11956:SF5">
    <property type="entry name" value="ARGININE--TRNA LIGASE, CYTOPLASMIC"/>
    <property type="match status" value="1"/>
</dbReference>
<evidence type="ECO:0000313" key="3">
    <source>
        <dbReference type="EMBL" id="KAI5427586.1"/>
    </source>
</evidence>
<dbReference type="PANTHER" id="PTHR11956">
    <property type="entry name" value="ARGINYL-TRNA SYNTHETASE"/>
    <property type="match status" value="1"/>
</dbReference>
<dbReference type="InterPro" id="IPR014729">
    <property type="entry name" value="Rossmann-like_a/b/a_fold"/>
</dbReference>
<protein>
    <recommendedName>
        <fullName evidence="2">Arginyl-tRNA synthetase catalytic core domain-containing protein</fullName>
    </recommendedName>
</protein>
<keyword evidence="1" id="KW-0648">Protein biosynthesis</keyword>
<keyword evidence="4" id="KW-1185">Reference proteome</keyword>
<sequence>MMESTSQYWLIRWWMRDVSSSLCGCRGDELGITKLHAQEQPVALKIVVKRDGGYNYSSTDLTSTWYCLDVENIEWNIYVTDVGQWQHFDMLFKAYRCIVTVDAIFRVTSPSVSEFVILKETAFTVYSKARRVSFSSHTAKPVSTKVCSKSVKMLVQFETPAGFALFKVLNKGKLSEVQDLSLDFSTAMLQERSWHQPGSDGFMPRHSGTTDVHDKNVTQLSSSTFKTSVGDQEKNDFASQLLQACDSLKH</sequence>
<dbReference type="Proteomes" id="UP001058974">
    <property type="component" value="Chromosome 3"/>
</dbReference>
<dbReference type="AlphaFoldDB" id="A0A9D4XUC9"/>
<keyword evidence="1" id="KW-0436">Ligase</keyword>
<comment type="caution">
    <text evidence="3">The sequence shown here is derived from an EMBL/GenBank/DDBJ whole genome shotgun (WGS) entry which is preliminary data.</text>
</comment>
<name>A0A9D4XUC9_PEA</name>
<keyword evidence="1" id="KW-0030">Aminoacyl-tRNA synthetase</keyword>
<evidence type="ECO:0000256" key="1">
    <source>
        <dbReference type="RuleBase" id="RU363038"/>
    </source>
</evidence>
<dbReference type="Gramene" id="Psat03G0284000-T1">
    <property type="protein sequence ID" value="KAI5427586.1"/>
    <property type="gene ID" value="KIW84_032840"/>
</dbReference>
<keyword evidence="1" id="KW-0547">Nucleotide-binding</keyword>
<proteinExistence type="inferred from homology"/>
<dbReference type="InterPro" id="IPR001278">
    <property type="entry name" value="Arg-tRNA-ligase"/>
</dbReference>
<evidence type="ECO:0000313" key="4">
    <source>
        <dbReference type="Proteomes" id="UP001058974"/>
    </source>
</evidence>
<accession>A0A9D4XUC9</accession>
<dbReference type="EMBL" id="JAMSHJ010000003">
    <property type="protein sequence ID" value="KAI5427586.1"/>
    <property type="molecule type" value="Genomic_DNA"/>
</dbReference>
<comment type="similarity">
    <text evidence="1">Belongs to the class-I aminoacyl-tRNA synthetase family.</text>
</comment>
<dbReference type="InterPro" id="IPR035684">
    <property type="entry name" value="ArgRS_core"/>
</dbReference>
<dbReference type="GO" id="GO:0005524">
    <property type="term" value="F:ATP binding"/>
    <property type="evidence" value="ECO:0007669"/>
    <property type="project" value="UniProtKB-KW"/>
</dbReference>
<dbReference type="Gene3D" id="3.40.50.620">
    <property type="entry name" value="HUPs"/>
    <property type="match status" value="1"/>
</dbReference>
<reference evidence="3 4" key="1">
    <citation type="journal article" date="2022" name="Nat. Genet.">
        <title>Improved pea reference genome and pan-genome highlight genomic features and evolutionary characteristics.</title>
        <authorList>
            <person name="Yang T."/>
            <person name="Liu R."/>
            <person name="Luo Y."/>
            <person name="Hu S."/>
            <person name="Wang D."/>
            <person name="Wang C."/>
            <person name="Pandey M.K."/>
            <person name="Ge S."/>
            <person name="Xu Q."/>
            <person name="Li N."/>
            <person name="Li G."/>
            <person name="Huang Y."/>
            <person name="Saxena R.K."/>
            <person name="Ji Y."/>
            <person name="Li M."/>
            <person name="Yan X."/>
            <person name="He Y."/>
            <person name="Liu Y."/>
            <person name="Wang X."/>
            <person name="Xiang C."/>
            <person name="Varshney R.K."/>
            <person name="Ding H."/>
            <person name="Gao S."/>
            <person name="Zong X."/>
        </authorList>
    </citation>
    <scope>NUCLEOTIDE SEQUENCE [LARGE SCALE GENOMIC DNA]</scope>
    <source>
        <strain evidence="3 4">cv. Zhongwan 6</strain>
    </source>
</reference>
<evidence type="ECO:0000259" key="2">
    <source>
        <dbReference type="Pfam" id="PF00750"/>
    </source>
</evidence>
<organism evidence="3 4">
    <name type="scientific">Pisum sativum</name>
    <name type="common">Garden pea</name>
    <name type="synonym">Lathyrus oleraceus</name>
    <dbReference type="NCBI Taxonomy" id="3888"/>
    <lineage>
        <taxon>Eukaryota</taxon>
        <taxon>Viridiplantae</taxon>
        <taxon>Streptophyta</taxon>
        <taxon>Embryophyta</taxon>
        <taxon>Tracheophyta</taxon>
        <taxon>Spermatophyta</taxon>
        <taxon>Magnoliopsida</taxon>
        <taxon>eudicotyledons</taxon>
        <taxon>Gunneridae</taxon>
        <taxon>Pentapetalae</taxon>
        <taxon>rosids</taxon>
        <taxon>fabids</taxon>
        <taxon>Fabales</taxon>
        <taxon>Fabaceae</taxon>
        <taxon>Papilionoideae</taxon>
        <taxon>50 kb inversion clade</taxon>
        <taxon>NPAAA clade</taxon>
        <taxon>Hologalegina</taxon>
        <taxon>IRL clade</taxon>
        <taxon>Fabeae</taxon>
        <taxon>Lathyrus</taxon>
    </lineage>
</organism>
<dbReference type="GO" id="GO:0006420">
    <property type="term" value="P:arginyl-tRNA aminoacylation"/>
    <property type="evidence" value="ECO:0007669"/>
    <property type="project" value="InterPro"/>
</dbReference>
<dbReference type="Pfam" id="PF00750">
    <property type="entry name" value="tRNA-synt_1d"/>
    <property type="match status" value="1"/>
</dbReference>
<dbReference type="GO" id="GO:0004814">
    <property type="term" value="F:arginine-tRNA ligase activity"/>
    <property type="evidence" value="ECO:0007669"/>
    <property type="project" value="InterPro"/>
</dbReference>